<feature type="transmembrane region" description="Helical" evidence="1">
    <location>
        <begin position="21"/>
        <end position="41"/>
    </location>
</feature>
<protein>
    <submittedName>
        <fullName evidence="2">Uncharacterized protein</fullName>
    </submittedName>
</protein>
<proteinExistence type="predicted"/>
<evidence type="ECO:0000313" key="3">
    <source>
        <dbReference type="Proteomes" id="UP000489600"/>
    </source>
</evidence>
<sequence>MGPGSRRATCNGEKFARCITVYSVSLTGVAFVDVCFAFGMYQSGIWEDVYANAGGSGNVVQYVRSACDTNETTITFSTSS</sequence>
<keyword evidence="1" id="KW-0812">Transmembrane</keyword>
<evidence type="ECO:0000313" key="2">
    <source>
        <dbReference type="EMBL" id="VVA92911.1"/>
    </source>
</evidence>
<keyword evidence="1" id="KW-0472">Membrane</keyword>
<comment type="caution">
    <text evidence="2">The sequence shown here is derived from an EMBL/GenBank/DDBJ whole genome shotgun (WGS) entry which is preliminary data.</text>
</comment>
<evidence type="ECO:0000256" key="1">
    <source>
        <dbReference type="SAM" id="Phobius"/>
    </source>
</evidence>
<accession>A0A565AU31</accession>
<keyword evidence="3" id="KW-1185">Reference proteome</keyword>
<gene>
    <name evidence="2" type="ORF">ANE_LOCUS3356</name>
</gene>
<keyword evidence="1" id="KW-1133">Transmembrane helix</keyword>
<reference evidence="2" key="1">
    <citation type="submission" date="2019-07" db="EMBL/GenBank/DDBJ databases">
        <authorList>
            <person name="Dittberner H."/>
        </authorList>
    </citation>
    <scope>NUCLEOTIDE SEQUENCE [LARGE SCALE GENOMIC DNA]</scope>
</reference>
<name>A0A565AU31_9BRAS</name>
<organism evidence="2 3">
    <name type="scientific">Arabis nemorensis</name>
    <dbReference type="NCBI Taxonomy" id="586526"/>
    <lineage>
        <taxon>Eukaryota</taxon>
        <taxon>Viridiplantae</taxon>
        <taxon>Streptophyta</taxon>
        <taxon>Embryophyta</taxon>
        <taxon>Tracheophyta</taxon>
        <taxon>Spermatophyta</taxon>
        <taxon>Magnoliopsida</taxon>
        <taxon>eudicotyledons</taxon>
        <taxon>Gunneridae</taxon>
        <taxon>Pentapetalae</taxon>
        <taxon>rosids</taxon>
        <taxon>malvids</taxon>
        <taxon>Brassicales</taxon>
        <taxon>Brassicaceae</taxon>
        <taxon>Arabideae</taxon>
        <taxon>Arabis</taxon>
    </lineage>
</organism>
<dbReference type="AlphaFoldDB" id="A0A565AU31"/>
<dbReference type="Proteomes" id="UP000489600">
    <property type="component" value="Unassembled WGS sequence"/>
</dbReference>
<dbReference type="EMBL" id="CABITT030000001">
    <property type="protein sequence ID" value="VVA92911.1"/>
    <property type="molecule type" value="Genomic_DNA"/>
</dbReference>